<dbReference type="AlphaFoldDB" id="A0A6S6TN29"/>
<gene>
    <name evidence="1" type="ORF">HELGO_WM1208</name>
</gene>
<protein>
    <submittedName>
        <fullName evidence="1">Uncharacterized protein</fullName>
    </submittedName>
</protein>
<dbReference type="EMBL" id="CACVAP010000086">
    <property type="protein sequence ID" value="CAA6816366.1"/>
    <property type="molecule type" value="Genomic_DNA"/>
</dbReference>
<name>A0A6S6TN29_9BACT</name>
<organism evidence="1">
    <name type="scientific">uncultured Sulfurovum sp</name>
    <dbReference type="NCBI Taxonomy" id="269237"/>
    <lineage>
        <taxon>Bacteria</taxon>
        <taxon>Pseudomonadati</taxon>
        <taxon>Campylobacterota</taxon>
        <taxon>Epsilonproteobacteria</taxon>
        <taxon>Campylobacterales</taxon>
        <taxon>Sulfurovaceae</taxon>
        <taxon>Sulfurovum</taxon>
        <taxon>environmental samples</taxon>
    </lineage>
</organism>
<proteinExistence type="predicted"/>
<accession>A0A6S6TN29</accession>
<reference evidence="1" key="1">
    <citation type="submission" date="2020-01" db="EMBL/GenBank/DDBJ databases">
        <authorList>
            <person name="Meier V. D."/>
            <person name="Meier V D."/>
        </authorList>
    </citation>
    <scope>NUCLEOTIDE SEQUENCE</scope>
    <source>
        <strain evidence="1">HLG_WM_MAG_06</strain>
    </source>
</reference>
<evidence type="ECO:0000313" key="1">
    <source>
        <dbReference type="EMBL" id="CAA6816366.1"/>
    </source>
</evidence>
<sequence length="136" mass="16028">MKNKGRNVINIAQVEQSIVLYAKEKKVSIEVSSWLEKNFLRWLINHFPYVQVVQSEERYNSLLRGAIPSFKLKSVDVEFRLPHHTLLSVLKPSLGKRVLNFFKEVQALYNNILLDYFHFYKNISRLSCHFDNVSIT</sequence>